<keyword evidence="3" id="KW-1185">Reference proteome</keyword>
<evidence type="ECO:0000313" key="2">
    <source>
        <dbReference type="EMBL" id="KAI5405298.1"/>
    </source>
</evidence>
<feature type="coiled-coil region" evidence="1">
    <location>
        <begin position="47"/>
        <end position="187"/>
    </location>
</feature>
<evidence type="ECO:0000256" key="1">
    <source>
        <dbReference type="SAM" id="Coils"/>
    </source>
</evidence>
<comment type="caution">
    <text evidence="2">The sequence shown here is derived from an EMBL/GenBank/DDBJ whole genome shotgun (WGS) entry which is preliminary data.</text>
</comment>
<dbReference type="AlphaFoldDB" id="A0A9D4WM03"/>
<reference evidence="2 3" key="1">
    <citation type="journal article" date="2022" name="Nat. Genet.">
        <title>Improved pea reference genome and pan-genome highlight genomic features and evolutionary characteristics.</title>
        <authorList>
            <person name="Yang T."/>
            <person name="Liu R."/>
            <person name="Luo Y."/>
            <person name="Hu S."/>
            <person name="Wang D."/>
            <person name="Wang C."/>
            <person name="Pandey M.K."/>
            <person name="Ge S."/>
            <person name="Xu Q."/>
            <person name="Li N."/>
            <person name="Li G."/>
            <person name="Huang Y."/>
            <person name="Saxena R.K."/>
            <person name="Ji Y."/>
            <person name="Li M."/>
            <person name="Yan X."/>
            <person name="He Y."/>
            <person name="Liu Y."/>
            <person name="Wang X."/>
            <person name="Xiang C."/>
            <person name="Varshney R.K."/>
            <person name="Ding H."/>
            <person name="Gao S."/>
            <person name="Zong X."/>
        </authorList>
    </citation>
    <scope>NUCLEOTIDE SEQUENCE [LARGE SCALE GENOMIC DNA]</scope>
    <source>
        <strain evidence="2 3">cv. Zhongwan 6</strain>
    </source>
</reference>
<feature type="coiled-coil region" evidence="1">
    <location>
        <begin position="220"/>
        <end position="297"/>
    </location>
</feature>
<sequence>VEENNRFVGVENVDDGFLWEVDNRSYDELLKKFIEKEEELRVSNLKLQLSEQEIVKLEVQAENREIQINDVCEKLELKEEELNEQKKLLEEEIFKLKNQIKENENQLDLNKEELKKKTAKLDTHVPKIFDKIRNVTEQLEAAHKKLKISTDEVEVLRKELGIKSSMNNQLQCQIKEEKRNRYILENLVMKNDDDNINHKEELRKLNGSLADSRISFFSEKKQLTLKLEDCEARNKVLEQKVIRNEVESLNHFKDEIRYLRKRLAERKNELEAANRKSEKVMIEIDEANVKIDKLKAEICSRDDEISDMKKCMNEISASREELVVDYRAKLNEENELQLRVDELEETVIDQNGVIWKMAEEKKEAIRELCNSLEHYKSGYNEVMQAYESLYASRGTHCFSFLV</sequence>
<keyword evidence="1" id="KW-0175">Coiled coil</keyword>
<dbReference type="Gene3D" id="1.10.287.1490">
    <property type="match status" value="1"/>
</dbReference>
<gene>
    <name evidence="2" type="ORF">KIW84_052176</name>
</gene>
<protein>
    <submittedName>
        <fullName evidence="2">Uncharacterized protein</fullName>
    </submittedName>
</protein>
<name>A0A9D4WM03_PEA</name>
<proteinExistence type="predicted"/>
<dbReference type="Proteomes" id="UP001058974">
    <property type="component" value="Chromosome 5"/>
</dbReference>
<dbReference type="Gramene" id="Psat05G0217600-T1">
    <property type="protein sequence ID" value="KAI5405298.1"/>
    <property type="gene ID" value="KIW84_052176"/>
</dbReference>
<accession>A0A9D4WM03</accession>
<dbReference type="EMBL" id="JAMSHJ010000005">
    <property type="protein sequence ID" value="KAI5405298.1"/>
    <property type="molecule type" value="Genomic_DNA"/>
</dbReference>
<evidence type="ECO:0000313" key="3">
    <source>
        <dbReference type="Proteomes" id="UP001058974"/>
    </source>
</evidence>
<feature type="non-terminal residue" evidence="2">
    <location>
        <position position="1"/>
    </location>
</feature>
<organism evidence="2 3">
    <name type="scientific">Pisum sativum</name>
    <name type="common">Garden pea</name>
    <name type="synonym">Lathyrus oleraceus</name>
    <dbReference type="NCBI Taxonomy" id="3888"/>
    <lineage>
        <taxon>Eukaryota</taxon>
        <taxon>Viridiplantae</taxon>
        <taxon>Streptophyta</taxon>
        <taxon>Embryophyta</taxon>
        <taxon>Tracheophyta</taxon>
        <taxon>Spermatophyta</taxon>
        <taxon>Magnoliopsida</taxon>
        <taxon>eudicotyledons</taxon>
        <taxon>Gunneridae</taxon>
        <taxon>Pentapetalae</taxon>
        <taxon>rosids</taxon>
        <taxon>fabids</taxon>
        <taxon>Fabales</taxon>
        <taxon>Fabaceae</taxon>
        <taxon>Papilionoideae</taxon>
        <taxon>50 kb inversion clade</taxon>
        <taxon>NPAAA clade</taxon>
        <taxon>Hologalegina</taxon>
        <taxon>IRL clade</taxon>
        <taxon>Fabeae</taxon>
        <taxon>Lathyrus</taxon>
    </lineage>
</organism>